<dbReference type="InterPro" id="IPR036513">
    <property type="entry name" value="STAS_dom_sf"/>
</dbReference>
<dbReference type="Gene3D" id="3.30.750.24">
    <property type="entry name" value="STAS domain"/>
    <property type="match status" value="1"/>
</dbReference>
<organism evidence="4 5">
    <name type="scientific">Streptomyces cirratus</name>
    <dbReference type="NCBI Taxonomy" id="68187"/>
    <lineage>
        <taxon>Bacteria</taxon>
        <taxon>Bacillati</taxon>
        <taxon>Actinomycetota</taxon>
        <taxon>Actinomycetes</taxon>
        <taxon>Kitasatosporales</taxon>
        <taxon>Streptomycetaceae</taxon>
        <taxon>Streptomyces</taxon>
    </lineage>
</organism>
<dbReference type="Pfam" id="PF14361">
    <property type="entry name" value="RsbRD_N"/>
    <property type="match status" value="1"/>
</dbReference>
<keyword evidence="5" id="KW-1185">Reference proteome</keyword>
<dbReference type="RefSeq" id="WP_229873632.1">
    <property type="nucleotide sequence ID" value="NZ_BMVP01000003.1"/>
</dbReference>
<dbReference type="InterPro" id="IPR051932">
    <property type="entry name" value="Bact_StressResp_Reg"/>
</dbReference>
<proteinExistence type="predicted"/>
<accession>A0ABQ3EQE5</accession>
<reference evidence="5" key="1">
    <citation type="journal article" date="2019" name="Int. J. Syst. Evol. Microbiol.">
        <title>The Global Catalogue of Microorganisms (GCM) 10K type strain sequencing project: providing services to taxonomists for standard genome sequencing and annotation.</title>
        <authorList>
            <consortium name="The Broad Institute Genomics Platform"/>
            <consortium name="The Broad Institute Genome Sequencing Center for Infectious Disease"/>
            <person name="Wu L."/>
            <person name="Ma J."/>
        </authorList>
    </citation>
    <scope>NUCLEOTIDE SEQUENCE [LARGE SCALE GENOMIC DNA]</scope>
    <source>
        <strain evidence="5">JCM 4738</strain>
    </source>
</reference>
<feature type="coiled-coil region" evidence="2">
    <location>
        <begin position="70"/>
        <end position="97"/>
    </location>
</feature>
<dbReference type="PROSITE" id="PS50801">
    <property type="entry name" value="STAS"/>
    <property type="match status" value="1"/>
</dbReference>
<dbReference type="PANTHER" id="PTHR33745">
    <property type="entry name" value="RSBT ANTAGONIST PROTEIN RSBS-RELATED"/>
    <property type="match status" value="1"/>
</dbReference>
<dbReference type="Pfam" id="PF01740">
    <property type="entry name" value="STAS"/>
    <property type="match status" value="1"/>
</dbReference>
<sequence>MVSSPAGAADVRHVLVESLKGRADDIADRWVSLQLERAPTDPAHNERDLRYEADTLASALVTALDTTLPVDQMANRHRELREAVRELSLRRARAGAEPTATSLSVLALKEVLLGIVRETVDDTGQLFSAALLINQLLDAAGALSFATYVEGREEIIRRQSRQLLEVSTPVVRLWRQVVAVPLIGTLDTARTQVVMENLLQAIQDEDAQVAIIDITGVPTVDTAVAQHLMQTVRAVRLMGAGCIISGIRPTIAQTIAQLGIDLFDILTRATLAEALSEAMKITGGAAPAPSATVSR</sequence>
<evidence type="ECO:0000256" key="2">
    <source>
        <dbReference type="SAM" id="Coils"/>
    </source>
</evidence>
<feature type="domain" description="STAS" evidence="3">
    <location>
        <begin position="167"/>
        <end position="282"/>
    </location>
</feature>
<evidence type="ECO:0000313" key="5">
    <source>
        <dbReference type="Proteomes" id="UP000642673"/>
    </source>
</evidence>
<dbReference type="InterPro" id="IPR002645">
    <property type="entry name" value="STAS_dom"/>
</dbReference>
<evidence type="ECO:0000313" key="4">
    <source>
        <dbReference type="EMBL" id="GHB51922.1"/>
    </source>
</evidence>
<dbReference type="CDD" id="cd07041">
    <property type="entry name" value="STAS_RsbR_RsbS_like"/>
    <property type="match status" value="1"/>
</dbReference>
<dbReference type="Proteomes" id="UP000642673">
    <property type="component" value="Unassembled WGS sequence"/>
</dbReference>
<evidence type="ECO:0000256" key="1">
    <source>
        <dbReference type="ARBA" id="ARBA00022553"/>
    </source>
</evidence>
<dbReference type="PANTHER" id="PTHR33745:SF3">
    <property type="entry name" value="RSBT CO-ANTAGONIST PROTEIN RSBRC"/>
    <property type="match status" value="1"/>
</dbReference>
<name>A0ABQ3EQE5_9ACTN</name>
<evidence type="ECO:0000259" key="3">
    <source>
        <dbReference type="PROSITE" id="PS50801"/>
    </source>
</evidence>
<dbReference type="SUPFAM" id="SSF52091">
    <property type="entry name" value="SpoIIaa-like"/>
    <property type="match status" value="1"/>
</dbReference>
<protein>
    <submittedName>
        <fullName evidence="4">Anti-anti-sigma factor</fullName>
    </submittedName>
</protein>
<dbReference type="InterPro" id="IPR025751">
    <property type="entry name" value="RsbRD_N_dom"/>
</dbReference>
<keyword evidence="1" id="KW-0597">Phosphoprotein</keyword>
<dbReference type="EMBL" id="BMVP01000003">
    <property type="protein sequence ID" value="GHB51922.1"/>
    <property type="molecule type" value="Genomic_DNA"/>
</dbReference>
<keyword evidence="2" id="KW-0175">Coiled coil</keyword>
<gene>
    <name evidence="4" type="ORF">GCM10010347_22210</name>
</gene>
<comment type="caution">
    <text evidence="4">The sequence shown here is derived from an EMBL/GenBank/DDBJ whole genome shotgun (WGS) entry which is preliminary data.</text>
</comment>